<feature type="region of interest" description="Disordered" evidence="12">
    <location>
        <begin position="358"/>
        <end position="383"/>
    </location>
</feature>
<dbReference type="PANTHER" id="PTHR24381:SF393">
    <property type="entry name" value="CHROMATIN-LINKED ADAPTOR FOR MSL PROTEINS, ISOFORM B"/>
    <property type="match status" value="1"/>
</dbReference>
<feature type="region of interest" description="Disordered" evidence="12">
    <location>
        <begin position="1009"/>
        <end position="1047"/>
    </location>
</feature>
<keyword evidence="8" id="KW-0238">DNA-binding</keyword>
<dbReference type="InterPro" id="IPR013087">
    <property type="entry name" value="Znf_C2H2_type"/>
</dbReference>
<feature type="domain" description="C2H2-type" evidence="13">
    <location>
        <begin position="1346"/>
        <end position="1373"/>
    </location>
</feature>
<feature type="compositionally biased region" description="Low complexity" evidence="12">
    <location>
        <begin position="1018"/>
        <end position="1029"/>
    </location>
</feature>
<feature type="domain" description="C2H2-type" evidence="13">
    <location>
        <begin position="1290"/>
        <end position="1317"/>
    </location>
</feature>
<dbReference type="PANTHER" id="PTHR24381">
    <property type="entry name" value="ZINC FINGER PROTEIN"/>
    <property type="match status" value="1"/>
</dbReference>
<keyword evidence="3" id="KW-0479">Metal-binding</keyword>
<evidence type="ECO:0000256" key="6">
    <source>
        <dbReference type="ARBA" id="ARBA00022833"/>
    </source>
</evidence>
<evidence type="ECO:0000256" key="7">
    <source>
        <dbReference type="ARBA" id="ARBA00023015"/>
    </source>
</evidence>
<feature type="domain" description="C2H2-type" evidence="13">
    <location>
        <begin position="586"/>
        <end position="613"/>
    </location>
</feature>
<gene>
    <name evidence="14" type="ORF">Q7C36_015828</name>
</gene>
<feature type="region of interest" description="Disordered" evidence="12">
    <location>
        <begin position="234"/>
        <end position="262"/>
    </location>
</feature>
<feature type="compositionally biased region" description="Low complexity" evidence="12">
    <location>
        <begin position="234"/>
        <end position="243"/>
    </location>
</feature>
<feature type="region of interest" description="Disordered" evidence="12">
    <location>
        <begin position="859"/>
        <end position="883"/>
    </location>
</feature>
<dbReference type="InterPro" id="IPR036236">
    <property type="entry name" value="Znf_C2H2_sf"/>
</dbReference>
<keyword evidence="7" id="KW-0805">Transcription regulation</keyword>
<feature type="domain" description="C2H2-type" evidence="13">
    <location>
        <begin position="549"/>
        <end position="576"/>
    </location>
</feature>
<feature type="compositionally biased region" description="Basic and acidic residues" evidence="12">
    <location>
        <begin position="864"/>
        <end position="873"/>
    </location>
</feature>
<dbReference type="PROSITE" id="PS00028">
    <property type="entry name" value="ZINC_FINGER_C2H2_1"/>
    <property type="match status" value="14"/>
</dbReference>
<evidence type="ECO:0000256" key="4">
    <source>
        <dbReference type="ARBA" id="ARBA00022737"/>
    </source>
</evidence>
<evidence type="ECO:0000313" key="14">
    <source>
        <dbReference type="EMBL" id="KAK2832366.1"/>
    </source>
</evidence>
<evidence type="ECO:0000256" key="9">
    <source>
        <dbReference type="ARBA" id="ARBA00023163"/>
    </source>
</evidence>
<dbReference type="SUPFAM" id="SSF57667">
    <property type="entry name" value="beta-beta-alpha zinc fingers"/>
    <property type="match status" value="9"/>
</dbReference>
<feature type="compositionally biased region" description="Acidic residues" evidence="12">
    <location>
        <begin position="951"/>
        <end position="961"/>
    </location>
</feature>
<evidence type="ECO:0000256" key="10">
    <source>
        <dbReference type="ARBA" id="ARBA00023242"/>
    </source>
</evidence>
<dbReference type="Pfam" id="PF00096">
    <property type="entry name" value="zf-C2H2"/>
    <property type="match status" value="7"/>
</dbReference>
<evidence type="ECO:0000259" key="13">
    <source>
        <dbReference type="PROSITE" id="PS50157"/>
    </source>
</evidence>
<dbReference type="GO" id="GO:0000981">
    <property type="term" value="F:DNA-binding transcription factor activity, RNA polymerase II-specific"/>
    <property type="evidence" value="ECO:0007669"/>
    <property type="project" value="TreeGrafter"/>
</dbReference>
<keyword evidence="4" id="KW-0677">Repeat</keyword>
<feature type="domain" description="C2H2-type" evidence="13">
    <location>
        <begin position="1178"/>
        <end position="1205"/>
    </location>
</feature>
<dbReference type="InterPro" id="IPR029400">
    <property type="entry name" value="TINF2_N"/>
</dbReference>
<comment type="subcellular location">
    <subcellularLocation>
        <location evidence="1">Nucleus</location>
    </subcellularLocation>
</comment>
<organism evidence="14 15">
    <name type="scientific">Tachysurus vachellii</name>
    <name type="common">Darkbarbel catfish</name>
    <name type="synonym">Pelteobagrus vachellii</name>
    <dbReference type="NCBI Taxonomy" id="175792"/>
    <lineage>
        <taxon>Eukaryota</taxon>
        <taxon>Metazoa</taxon>
        <taxon>Chordata</taxon>
        <taxon>Craniata</taxon>
        <taxon>Vertebrata</taxon>
        <taxon>Euteleostomi</taxon>
        <taxon>Actinopterygii</taxon>
        <taxon>Neopterygii</taxon>
        <taxon>Teleostei</taxon>
        <taxon>Ostariophysi</taxon>
        <taxon>Siluriformes</taxon>
        <taxon>Bagridae</taxon>
        <taxon>Tachysurus</taxon>
    </lineage>
</organism>
<dbReference type="GO" id="GO:0005634">
    <property type="term" value="C:nucleus"/>
    <property type="evidence" value="ECO:0007669"/>
    <property type="project" value="UniProtKB-SubCell"/>
</dbReference>
<evidence type="ECO:0000256" key="11">
    <source>
        <dbReference type="PROSITE-ProRule" id="PRU00042"/>
    </source>
</evidence>
<dbReference type="FunFam" id="3.30.160.60:FF:000012">
    <property type="entry name" value="RB-associated KRAB zinc finger protein-like"/>
    <property type="match status" value="1"/>
</dbReference>
<feature type="domain" description="C2H2-type" evidence="13">
    <location>
        <begin position="1318"/>
        <end position="1345"/>
    </location>
</feature>
<evidence type="ECO:0000256" key="12">
    <source>
        <dbReference type="SAM" id="MobiDB-lite"/>
    </source>
</evidence>
<keyword evidence="10" id="KW-0539">Nucleus</keyword>
<dbReference type="Proteomes" id="UP001187315">
    <property type="component" value="Unassembled WGS sequence"/>
</dbReference>
<dbReference type="SMART" id="SM00355">
    <property type="entry name" value="ZnF_C2H2"/>
    <property type="match status" value="17"/>
</dbReference>
<evidence type="ECO:0000256" key="2">
    <source>
        <dbReference type="ARBA" id="ARBA00006991"/>
    </source>
</evidence>
<dbReference type="EMBL" id="JAVHJS010000016">
    <property type="protein sequence ID" value="KAK2832366.1"/>
    <property type="molecule type" value="Genomic_DNA"/>
</dbReference>
<name>A0AA88SA91_TACVA</name>
<keyword evidence="6" id="KW-0862">Zinc</keyword>
<feature type="region of interest" description="Disordered" evidence="12">
    <location>
        <begin position="302"/>
        <end position="330"/>
    </location>
</feature>
<evidence type="ECO:0000256" key="3">
    <source>
        <dbReference type="ARBA" id="ARBA00022723"/>
    </source>
</evidence>
<keyword evidence="9" id="KW-0804">Transcription</keyword>
<feature type="domain" description="C2H2-type" evidence="13">
    <location>
        <begin position="1262"/>
        <end position="1289"/>
    </location>
</feature>
<keyword evidence="5 11" id="KW-0863">Zinc-finger</keyword>
<dbReference type="GO" id="GO:0008270">
    <property type="term" value="F:zinc ion binding"/>
    <property type="evidence" value="ECO:0007669"/>
    <property type="project" value="UniProtKB-KW"/>
</dbReference>
<protein>
    <recommendedName>
        <fullName evidence="13">C2H2-type domain-containing protein</fullName>
    </recommendedName>
</protein>
<dbReference type="FunFam" id="3.30.160.60:FF:000446">
    <property type="entry name" value="Zinc finger protein"/>
    <property type="match status" value="2"/>
</dbReference>
<keyword evidence="15" id="KW-1185">Reference proteome</keyword>
<dbReference type="FunFam" id="3.30.160.60:FF:001235">
    <property type="entry name" value="Si:ch211-119o8.6"/>
    <property type="match status" value="1"/>
</dbReference>
<evidence type="ECO:0000256" key="1">
    <source>
        <dbReference type="ARBA" id="ARBA00004123"/>
    </source>
</evidence>
<feature type="region of interest" description="Disordered" evidence="12">
    <location>
        <begin position="937"/>
        <end position="972"/>
    </location>
</feature>
<feature type="domain" description="C2H2-type" evidence="13">
    <location>
        <begin position="490"/>
        <end position="512"/>
    </location>
</feature>
<evidence type="ECO:0000256" key="8">
    <source>
        <dbReference type="ARBA" id="ARBA00023125"/>
    </source>
</evidence>
<feature type="domain" description="C2H2-type" evidence="13">
    <location>
        <begin position="1078"/>
        <end position="1105"/>
    </location>
</feature>
<feature type="domain" description="C2H2-type" evidence="13">
    <location>
        <begin position="434"/>
        <end position="456"/>
    </location>
</feature>
<accession>A0AA88SA91</accession>
<dbReference type="FunFam" id="3.30.160.60:FF:002343">
    <property type="entry name" value="Zinc finger protein 33A"/>
    <property type="match status" value="1"/>
</dbReference>
<dbReference type="FunFam" id="3.30.160.60:FF:000624">
    <property type="entry name" value="zinc finger protein 697"/>
    <property type="match status" value="2"/>
</dbReference>
<dbReference type="PROSITE" id="PS50157">
    <property type="entry name" value="ZINC_FINGER_C2H2_2"/>
    <property type="match status" value="13"/>
</dbReference>
<comment type="caution">
    <text evidence="14">The sequence shown here is derived from an EMBL/GenBank/DDBJ whole genome shotgun (WGS) entry which is preliminary data.</text>
</comment>
<feature type="domain" description="C2H2-type" evidence="13">
    <location>
        <begin position="1234"/>
        <end position="1261"/>
    </location>
</feature>
<dbReference type="Pfam" id="PF13912">
    <property type="entry name" value="zf-C2H2_6"/>
    <property type="match status" value="2"/>
</dbReference>
<comment type="similarity">
    <text evidence="2">Belongs to the krueppel C2H2-type zinc-finger protein family.</text>
</comment>
<dbReference type="Gene3D" id="3.30.160.60">
    <property type="entry name" value="Classic Zinc Finger"/>
    <property type="match status" value="12"/>
</dbReference>
<dbReference type="GO" id="GO:0000977">
    <property type="term" value="F:RNA polymerase II transcription regulatory region sequence-specific DNA binding"/>
    <property type="evidence" value="ECO:0007669"/>
    <property type="project" value="TreeGrafter"/>
</dbReference>
<feature type="domain" description="C2H2-type" evidence="13">
    <location>
        <begin position="518"/>
        <end position="545"/>
    </location>
</feature>
<dbReference type="CDD" id="cd11657">
    <property type="entry name" value="TIN2_N"/>
    <property type="match status" value="2"/>
</dbReference>
<sequence>MMGSVPPISSLRLLVPPLRLMSAFMWKIAQQQHLEHYGKLEEFVSLVTRLVPEVLTSRQKATLVMGLRAKMILEMCRGELPADLETVKSHIKRIQSSHSSKGIDTEADILQANLLTLVLGLLEDPAKKEYFFQEVFPHEYGPEFDQALQVLVGHFLSRLEQLLPVPSFKQTSSWLSACPWEWNEYLESVCRTESLSPLMQIGICGTLEDNALPSIVEDRILSSLSLTDMVITTQTQPSSQGPQDVDRESGPEDGVQDEDVSSGLDGAVAVEYIANDGAMEEDSERQTFEREIKEAIKHLEKESDLSAEVAGSLQSTGEPAVDSELKTTDETAGEITEAEPAEGDIVAEQQTVIPRVAHTKITQPLEVSHTAANRGSDEDGTEQCDPQQILLNEATPGEVAAEAPGSEQSPSNPLAADAPKIAIKSSYVVGRLLHKCLKCGKRFAFRSELHKHQESHRLAASIKCCECGQIFRDTKLLALHRQRGCRMRTYKCIKCGAAFRSLSNWYKHQQAHKVVCTHKCPECGKVFQSLTGLVAHRREHMGPAVNGVYTCDKCDMTFGSYRGRVLHQRVHTDKSKQPSRKEREPGKCRFCDESFVLLSDLRVHLKTHPEYRPHQCDQCGKQQLYTDNNSMGSLPLCSVRMLVPPLRLMSAFMWRVVQQQNLEYFDKLEEYILCITRLVPDILSERQRSVLIMGLRAKMILEMCKDEIPTDLKSVRMRLHTAESFNMSKSTGSEVEVLQGRLLKLVISLLEDPVKKEHFFQEVFPHEYGPEFDKALQVLVGHFLSRLEQLLPVPSFKQAAQWLDTESTGWEDLIQMSCDPTLLLPLLQSDYHGNLDRNGLPSVVEERIISSLSLASLTEEDVSSESKADDRSEPSGSMDCASQTDQDVIQDSKIDVSGNVVVTSEQAVCHTETACEDLELLSNNTQEEWDLNENGVDENREEMKKSSQTVSEDDATAEVESSEPNAVITGSEGNGGQMLKVIVPKHLLPAIKQISLPSVLLSRCPSSEPVPLKVVPPSDASSSLNSSVSENTRKLQRRQPRAQHTSTGSYKCVPCKMSFKTHFQASVHQRKRHRKLIYSCPNCEKSFESMKAWTRHRTEHKEEKPQRCTDCGEECVSLQALVAHSKTHNHVVSESMQTSEKAAPPPKPAPGECKFCGETFSPIELRTHLKTHPEFRPHQCDHCGRCFANLSNLLAHISNHTGEKPHVCLNCGKKFFSKSQLKSHMKSHSKERPYCCSYCGKCFHTAGNLNIHTRIHTGEKPYTCIECGKAFCSAGRLQVHRRCHTGEKPYQCDVCGRGFIVSSHRTIHMRSHTGVRPFTCEICGKTFSRRNCWSEHMYSHTDLKPFPCPVCSKSFIRRSHLKRHMQSHSGDQSKAV</sequence>
<evidence type="ECO:0000313" key="15">
    <source>
        <dbReference type="Proteomes" id="UP001187315"/>
    </source>
</evidence>
<reference evidence="14" key="1">
    <citation type="submission" date="2023-08" db="EMBL/GenBank/DDBJ databases">
        <title>Pelteobagrus vachellii genome.</title>
        <authorList>
            <person name="Liu H."/>
        </authorList>
    </citation>
    <scope>NUCLEOTIDE SEQUENCE</scope>
    <source>
        <strain evidence="14">PRFRI_2022a</strain>
        <tissue evidence="14">Muscle</tissue>
    </source>
</reference>
<proteinExistence type="inferred from homology"/>
<evidence type="ECO:0000256" key="5">
    <source>
        <dbReference type="ARBA" id="ARBA00022771"/>
    </source>
</evidence>
<feature type="domain" description="C2H2-type" evidence="13">
    <location>
        <begin position="1206"/>
        <end position="1233"/>
    </location>
</feature>
<dbReference type="Pfam" id="PF14973">
    <property type="entry name" value="TINF2_N"/>
    <property type="match status" value="2"/>
</dbReference>